<evidence type="ECO:0000256" key="2">
    <source>
        <dbReference type="SAM" id="SignalP"/>
    </source>
</evidence>
<accession>A0A9Q1J8F4</accession>
<name>A0A9Q1J8F4_SYNKA</name>
<evidence type="ECO:0000313" key="4">
    <source>
        <dbReference type="Proteomes" id="UP001152622"/>
    </source>
</evidence>
<sequence>MQSTQTALGICLGSLLLHFLDRLAKGLQSVKSSPGPMAGLGLTFSQQQLTQASGAAAGPRWTEESVATCESS</sequence>
<feature type="signal peptide" evidence="2">
    <location>
        <begin position="1"/>
        <end position="26"/>
    </location>
</feature>
<dbReference type="Proteomes" id="UP001152622">
    <property type="component" value="Chromosome 3"/>
</dbReference>
<comment type="caution">
    <text evidence="3">The sequence shown here is derived from an EMBL/GenBank/DDBJ whole genome shotgun (WGS) entry which is preliminary data.</text>
</comment>
<evidence type="ECO:0000256" key="1">
    <source>
        <dbReference type="SAM" id="MobiDB-lite"/>
    </source>
</evidence>
<protein>
    <submittedName>
        <fullName evidence="3">Uncharacterized protein</fullName>
    </submittedName>
</protein>
<organism evidence="3 4">
    <name type="scientific">Synaphobranchus kaupii</name>
    <name type="common">Kaup's arrowtooth eel</name>
    <dbReference type="NCBI Taxonomy" id="118154"/>
    <lineage>
        <taxon>Eukaryota</taxon>
        <taxon>Metazoa</taxon>
        <taxon>Chordata</taxon>
        <taxon>Craniata</taxon>
        <taxon>Vertebrata</taxon>
        <taxon>Euteleostomi</taxon>
        <taxon>Actinopterygii</taxon>
        <taxon>Neopterygii</taxon>
        <taxon>Teleostei</taxon>
        <taxon>Anguilliformes</taxon>
        <taxon>Synaphobranchidae</taxon>
        <taxon>Synaphobranchus</taxon>
    </lineage>
</organism>
<reference evidence="3" key="1">
    <citation type="journal article" date="2023" name="Science">
        <title>Genome structures resolve the early diversification of teleost fishes.</title>
        <authorList>
            <person name="Parey E."/>
            <person name="Louis A."/>
            <person name="Montfort J."/>
            <person name="Bouchez O."/>
            <person name="Roques C."/>
            <person name="Iampietro C."/>
            <person name="Lluch J."/>
            <person name="Castinel A."/>
            <person name="Donnadieu C."/>
            <person name="Desvignes T."/>
            <person name="Floi Bucao C."/>
            <person name="Jouanno E."/>
            <person name="Wen M."/>
            <person name="Mejri S."/>
            <person name="Dirks R."/>
            <person name="Jansen H."/>
            <person name="Henkel C."/>
            <person name="Chen W.J."/>
            <person name="Zahm M."/>
            <person name="Cabau C."/>
            <person name="Klopp C."/>
            <person name="Thompson A.W."/>
            <person name="Robinson-Rechavi M."/>
            <person name="Braasch I."/>
            <person name="Lecointre G."/>
            <person name="Bobe J."/>
            <person name="Postlethwait J.H."/>
            <person name="Berthelot C."/>
            <person name="Roest Crollius H."/>
            <person name="Guiguen Y."/>
        </authorList>
    </citation>
    <scope>NUCLEOTIDE SEQUENCE</scope>
    <source>
        <strain evidence="3">WJC10195</strain>
    </source>
</reference>
<keyword evidence="2" id="KW-0732">Signal</keyword>
<keyword evidence="4" id="KW-1185">Reference proteome</keyword>
<feature type="chain" id="PRO_5040469543" evidence="2">
    <location>
        <begin position="27"/>
        <end position="72"/>
    </location>
</feature>
<evidence type="ECO:0000313" key="3">
    <source>
        <dbReference type="EMBL" id="KAJ8371043.1"/>
    </source>
</evidence>
<dbReference type="EMBL" id="JAINUF010000003">
    <property type="protein sequence ID" value="KAJ8371043.1"/>
    <property type="molecule type" value="Genomic_DNA"/>
</dbReference>
<gene>
    <name evidence="3" type="ORF">SKAU_G00110710</name>
</gene>
<dbReference type="AlphaFoldDB" id="A0A9Q1J8F4"/>
<feature type="region of interest" description="Disordered" evidence="1">
    <location>
        <begin position="53"/>
        <end position="72"/>
    </location>
</feature>
<proteinExistence type="predicted"/>